<dbReference type="Pfam" id="PF04255">
    <property type="entry name" value="DUF433"/>
    <property type="match status" value="1"/>
</dbReference>
<dbReference type="AlphaFoldDB" id="A0AAJ6PCG4"/>
<accession>A0AAJ6PCG4</accession>
<evidence type="ECO:0000313" key="2">
    <source>
        <dbReference type="Proteomes" id="UP001223520"/>
    </source>
</evidence>
<keyword evidence="2" id="KW-1185">Reference proteome</keyword>
<name>A0AAJ6PCG4_9CYAN</name>
<dbReference type="SUPFAM" id="SSF46689">
    <property type="entry name" value="Homeodomain-like"/>
    <property type="match status" value="1"/>
</dbReference>
<organism evidence="1 2">
    <name type="scientific">Halotia branconii CENA392</name>
    <dbReference type="NCBI Taxonomy" id="1539056"/>
    <lineage>
        <taxon>Bacteria</taxon>
        <taxon>Bacillati</taxon>
        <taxon>Cyanobacteriota</taxon>
        <taxon>Cyanophyceae</taxon>
        <taxon>Nostocales</taxon>
        <taxon>Nodulariaceae</taxon>
        <taxon>Halotia</taxon>
    </lineage>
</organism>
<dbReference type="KEGG" id="hbq:QI031_29340"/>
<dbReference type="Gene3D" id="1.10.10.10">
    <property type="entry name" value="Winged helix-like DNA-binding domain superfamily/Winged helix DNA-binding domain"/>
    <property type="match status" value="1"/>
</dbReference>
<reference evidence="1 2" key="1">
    <citation type="journal article" date="2023" name="Limnol Oceanogr Lett">
        <title>Environmental adaptations by the intertidal Antarctic cyanobacterium Halotia branconii CENA392 as revealed using long-read genome sequencing.</title>
        <authorList>
            <person name="Dextro R.B."/>
            <person name="Delbaje E."/>
            <person name="Freitas P.N.N."/>
            <person name="Geraldes V."/>
            <person name="Pinto E."/>
            <person name="Long P.F."/>
            <person name="Fiore M.F."/>
        </authorList>
    </citation>
    <scope>NUCLEOTIDE SEQUENCE [LARGE SCALE GENOMIC DNA]</scope>
    <source>
        <strain evidence="1 2">CENA392</strain>
    </source>
</reference>
<dbReference type="RefSeq" id="WP_281486153.1">
    <property type="nucleotide sequence ID" value="NZ_CP124543.1"/>
</dbReference>
<dbReference type="EMBL" id="CP124543">
    <property type="protein sequence ID" value="WGV28949.1"/>
    <property type="molecule type" value="Genomic_DNA"/>
</dbReference>
<dbReference type="InterPro" id="IPR009057">
    <property type="entry name" value="Homeodomain-like_sf"/>
</dbReference>
<protein>
    <submittedName>
        <fullName evidence="1">DUF433 domain-containing protein</fullName>
    </submittedName>
</protein>
<evidence type="ECO:0000313" key="1">
    <source>
        <dbReference type="EMBL" id="WGV28949.1"/>
    </source>
</evidence>
<dbReference type="InterPro" id="IPR007367">
    <property type="entry name" value="DUF433"/>
</dbReference>
<dbReference type="Proteomes" id="UP001223520">
    <property type="component" value="Chromosome"/>
</dbReference>
<dbReference type="InterPro" id="IPR036388">
    <property type="entry name" value="WH-like_DNA-bd_sf"/>
</dbReference>
<gene>
    <name evidence="1" type="ORF">QI031_29340</name>
</gene>
<proteinExistence type="predicted"/>
<sequence length="72" mass="7845">MMSQSAIITASPDLMNGTPVFAGTRVPVQTLVDYLKVGESINDFLKGFFTVKREQIIAFLEAAEAQILKLVA</sequence>